<evidence type="ECO:0000313" key="2">
    <source>
        <dbReference type="EMBL" id="EKX61750.1"/>
    </source>
</evidence>
<feature type="compositionally biased region" description="Basic and acidic residues" evidence="1">
    <location>
        <begin position="1"/>
        <end position="10"/>
    </location>
</feature>
<accession>L1KMN8</accession>
<sequence>MIRTGAREDAVGPVSGETALRHAGATTRTRYGACVVIRPGPEAHLRGLGKPAVVR</sequence>
<comment type="caution">
    <text evidence="2">The sequence shown here is derived from an EMBL/GenBank/DDBJ whole genome shotgun (WGS) entry which is preliminary data.</text>
</comment>
<name>L1KMN8_9ACTN</name>
<evidence type="ECO:0000313" key="3">
    <source>
        <dbReference type="Proteomes" id="UP000010411"/>
    </source>
</evidence>
<dbReference type="AlphaFoldDB" id="L1KMN8"/>
<organism evidence="2 3">
    <name type="scientific">Streptomyces ipomoeae 91-03</name>
    <dbReference type="NCBI Taxonomy" id="698759"/>
    <lineage>
        <taxon>Bacteria</taxon>
        <taxon>Bacillati</taxon>
        <taxon>Actinomycetota</taxon>
        <taxon>Actinomycetes</taxon>
        <taxon>Kitasatosporales</taxon>
        <taxon>Streptomycetaceae</taxon>
        <taxon>Streptomyces</taxon>
    </lineage>
</organism>
<proteinExistence type="predicted"/>
<dbReference type="Proteomes" id="UP000010411">
    <property type="component" value="Unassembled WGS sequence"/>
</dbReference>
<dbReference type="EMBL" id="AEJC01000565">
    <property type="protein sequence ID" value="EKX61750.1"/>
    <property type="molecule type" value="Genomic_DNA"/>
</dbReference>
<feature type="region of interest" description="Disordered" evidence="1">
    <location>
        <begin position="1"/>
        <end position="23"/>
    </location>
</feature>
<gene>
    <name evidence="2" type="ORF">STRIP9103_02877</name>
</gene>
<keyword evidence="3" id="KW-1185">Reference proteome</keyword>
<reference evidence="2 3" key="1">
    <citation type="submission" date="2012-11" db="EMBL/GenBank/DDBJ databases">
        <authorList>
            <person name="Huguet-Tapia J.C."/>
            <person name="Durkin A.S."/>
            <person name="Pettis G.S."/>
            <person name="Badger J.H."/>
        </authorList>
    </citation>
    <scope>NUCLEOTIDE SEQUENCE [LARGE SCALE GENOMIC DNA]</scope>
    <source>
        <strain evidence="2 3">91-03</strain>
    </source>
</reference>
<protein>
    <submittedName>
        <fullName evidence="2">Uncharacterized protein</fullName>
    </submittedName>
</protein>
<evidence type="ECO:0000256" key="1">
    <source>
        <dbReference type="SAM" id="MobiDB-lite"/>
    </source>
</evidence>